<evidence type="ECO:0000259" key="2">
    <source>
        <dbReference type="Pfam" id="PF07929"/>
    </source>
</evidence>
<feature type="non-terminal residue" evidence="3">
    <location>
        <position position="235"/>
    </location>
</feature>
<dbReference type="Pfam" id="PF07929">
    <property type="entry name" value="PRiA4_ORF3"/>
    <property type="match status" value="1"/>
</dbReference>
<dbReference type="PANTHER" id="PTHR41878">
    <property type="entry name" value="LEXA REPRESSOR-RELATED"/>
    <property type="match status" value="1"/>
</dbReference>
<evidence type="ECO:0000313" key="3">
    <source>
        <dbReference type="EMBL" id="KAF2842861.1"/>
    </source>
</evidence>
<dbReference type="InterPro" id="IPR012912">
    <property type="entry name" value="Plasmid_pRiA4b_Orf3-like"/>
</dbReference>
<keyword evidence="4" id="KW-1185">Reference proteome</keyword>
<dbReference type="Gene3D" id="3.10.290.30">
    <property type="entry name" value="MM3350-like"/>
    <property type="match status" value="1"/>
</dbReference>
<name>A0A9P4VRE6_9PEZI</name>
<dbReference type="OrthoDB" id="245563at2759"/>
<organism evidence="3 4">
    <name type="scientific">Patellaria atrata CBS 101060</name>
    <dbReference type="NCBI Taxonomy" id="1346257"/>
    <lineage>
        <taxon>Eukaryota</taxon>
        <taxon>Fungi</taxon>
        <taxon>Dikarya</taxon>
        <taxon>Ascomycota</taxon>
        <taxon>Pezizomycotina</taxon>
        <taxon>Dothideomycetes</taxon>
        <taxon>Dothideomycetes incertae sedis</taxon>
        <taxon>Patellariales</taxon>
        <taxon>Patellariaceae</taxon>
        <taxon>Patellaria</taxon>
    </lineage>
</organism>
<protein>
    <recommendedName>
        <fullName evidence="2">Plasmid pRiA4b Orf3-like domain-containing protein</fullName>
    </recommendedName>
</protein>
<evidence type="ECO:0000256" key="1">
    <source>
        <dbReference type="SAM" id="MobiDB-lite"/>
    </source>
</evidence>
<dbReference type="EMBL" id="MU006089">
    <property type="protein sequence ID" value="KAF2842861.1"/>
    <property type="molecule type" value="Genomic_DNA"/>
</dbReference>
<gene>
    <name evidence="3" type="ORF">M501DRAFT_918381</name>
</gene>
<accession>A0A9P4VRE6</accession>
<sequence>PVNRTLSCPSRATFADLHHALQIVFGWAKTHTYDFKIKDPDYGDARAREHFSHQIDSYAPIQMRAESPPTPPEDSPRKYLLRIVECKKDNSKRGMGFATVDSFLCPQRKHPRTLEKTATSLQLCDVLEDLQYNGLELEYEYNFGECWHHCITLEGRADPTSHFLCLDGEGHGVAEDVGGIRGWEELKEAYRAAVPTEEQREKMHWYETQAINGDKDGLSAGNERRWKRNSVNRQL</sequence>
<feature type="non-terminal residue" evidence="3">
    <location>
        <position position="1"/>
    </location>
</feature>
<comment type="caution">
    <text evidence="3">The sequence shown here is derived from an EMBL/GenBank/DDBJ whole genome shotgun (WGS) entry which is preliminary data.</text>
</comment>
<dbReference type="SUPFAM" id="SSF159941">
    <property type="entry name" value="MM3350-like"/>
    <property type="match status" value="1"/>
</dbReference>
<dbReference type="InterPro" id="IPR024047">
    <property type="entry name" value="MM3350-like_sf"/>
</dbReference>
<feature type="domain" description="Plasmid pRiA4b Orf3-like" evidence="2">
    <location>
        <begin position="1"/>
        <end position="208"/>
    </location>
</feature>
<dbReference type="PANTHER" id="PTHR41878:SF1">
    <property type="entry name" value="TNPR PROTEIN"/>
    <property type="match status" value="1"/>
</dbReference>
<evidence type="ECO:0000313" key="4">
    <source>
        <dbReference type="Proteomes" id="UP000799429"/>
    </source>
</evidence>
<dbReference type="Proteomes" id="UP000799429">
    <property type="component" value="Unassembled WGS sequence"/>
</dbReference>
<dbReference type="AlphaFoldDB" id="A0A9P4VRE6"/>
<proteinExistence type="predicted"/>
<feature type="compositionally biased region" description="Basic residues" evidence="1">
    <location>
        <begin position="225"/>
        <end position="235"/>
    </location>
</feature>
<feature type="region of interest" description="Disordered" evidence="1">
    <location>
        <begin position="213"/>
        <end position="235"/>
    </location>
</feature>
<reference evidence="3" key="1">
    <citation type="journal article" date="2020" name="Stud. Mycol.">
        <title>101 Dothideomycetes genomes: a test case for predicting lifestyles and emergence of pathogens.</title>
        <authorList>
            <person name="Haridas S."/>
            <person name="Albert R."/>
            <person name="Binder M."/>
            <person name="Bloem J."/>
            <person name="Labutti K."/>
            <person name="Salamov A."/>
            <person name="Andreopoulos B."/>
            <person name="Baker S."/>
            <person name="Barry K."/>
            <person name="Bills G."/>
            <person name="Bluhm B."/>
            <person name="Cannon C."/>
            <person name="Castanera R."/>
            <person name="Culley D."/>
            <person name="Daum C."/>
            <person name="Ezra D."/>
            <person name="Gonzalez J."/>
            <person name="Henrissat B."/>
            <person name="Kuo A."/>
            <person name="Liang C."/>
            <person name="Lipzen A."/>
            <person name="Lutzoni F."/>
            <person name="Magnuson J."/>
            <person name="Mondo S."/>
            <person name="Nolan M."/>
            <person name="Ohm R."/>
            <person name="Pangilinan J."/>
            <person name="Park H.-J."/>
            <person name="Ramirez L."/>
            <person name="Alfaro M."/>
            <person name="Sun H."/>
            <person name="Tritt A."/>
            <person name="Yoshinaga Y."/>
            <person name="Zwiers L.-H."/>
            <person name="Turgeon B."/>
            <person name="Goodwin S."/>
            <person name="Spatafora J."/>
            <person name="Crous P."/>
            <person name="Grigoriev I."/>
        </authorList>
    </citation>
    <scope>NUCLEOTIDE SEQUENCE</scope>
    <source>
        <strain evidence="3">CBS 101060</strain>
    </source>
</reference>